<accession>A0ABV7CW61</accession>
<protein>
    <submittedName>
        <fullName evidence="4">DnaD domain-containing protein</fullName>
    </submittedName>
</protein>
<dbReference type="SUPFAM" id="SSF158499">
    <property type="entry name" value="DnaD domain-like"/>
    <property type="match status" value="1"/>
</dbReference>
<dbReference type="RefSeq" id="WP_390272195.1">
    <property type="nucleotide sequence ID" value="NZ_JBHRSA010000042.1"/>
</dbReference>
<dbReference type="EMBL" id="JBHRSA010000042">
    <property type="protein sequence ID" value="MFC3040699.1"/>
    <property type="molecule type" value="Genomic_DNA"/>
</dbReference>
<keyword evidence="5" id="KW-1185">Reference proteome</keyword>
<dbReference type="NCBIfam" id="TIGR01446">
    <property type="entry name" value="DnaD_dom"/>
    <property type="match status" value="1"/>
</dbReference>
<dbReference type="Pfam" id="PF07261">
    <property type="entry name" value="DnaB_2"/>
    <property type="match status" value="1"/>
</dbReference>
<feature type="compositionally biased region" description="Basic and acidic residues" evidence="2">
    <location>
        <begin position="141"/>
        <end position="174"/>
    </location>
</feature>
<dbReference type="PANTHER" id="PTHR37293">
    <property type="entry name" value="PHAGE REPLICATION PROTEIN-RELATED"/>
    <property type="match status" value="1"/>
</dbReference>
<name>A0ABV7CW61_9BACI</name>
<dbReference type="Gene3D" id="1.10.10.630">
    <property type="entry name" value="DnaD domain-like"/>
    <property type="match status" value="1"/>
</dbReference>
<dbReference type="Proteomes" id="UP001595279">
    <property type="component" value="Unassembled WGS sequence"/>
</dbReference>
<proteinExistence type="inferred from homology"/>
<feature type="domain" description="DnaB/C C-terminal" evidence="3">
    <location>
        <begin position="179"/>
        <end position="246"/>
    </location>
</feature>
<reference evidence="5" key="1">
    <citation type="journal article" date="2019" name="Int. J. Syst. Evol. Microbiol.">
        <title>The Global Catalogue of Microorganisms (GCM) 10K type strain sequencing project: providing services to taxonomists for standard genome sequencing and annotation.</title>
        <authorList>
            <consortium name="The Broad Institute Genomics Platform"/>
            <consortium name="The Broad Institute Genome Sequencing Center for Infectious Disease"/>
            <person name="Wu L."/>
            <person name="Ma J."/>
        </authorList>
    </citation>
    <scope>NUCLEOTIDE SEQUENCE [LARGE SCALE GENOMIC DNA]</scope>
    <source>
        <strain evidence="5">KCTC 13128</strain>
    </source>
</reference>
<comment type="caution">
    <text evidence="4">The sequence shown here is derived from an EMBL/GenBank/DDBJ whole genome shotgun (WGS) entry which is preliminary data.</text>
</comment>
<sequence>MNYIKEINAFYHKLDFQPLSGAAVSLWHGLMHFNNRCGWKEEFSVTAAVLQAKACLKPTTFKNAREELQRLGYIRVISQSGNRAAIYQMISQQEELFGHTAPTNQVQAEDANTDLTEILSKPDVLPDEISDHKPAHTSGRTTDDKSGHKSDRKPDPLYKQIHKQDQTKQNRPAAEDAVRFHQENFGVASPFVAEEIISWIDDTNEKLVLHAMKLAVTQGKTNWRYVTGILKAWKRKGITTVEQAELEEKAFRQQHVGKPHYNQHQPQEEIVPDWFKDRKEKAAVSYEETTALPKDANHETEEIERLLAKVSGRECEVIA</sequence>
<evidence type="ECO:0000313" key="4">
    <source>
        <dbReference type="EMBL" id="MFC3040699.1"/>
    </source>
</evidence>
<evidence type="ECO:0000256" key="2">
    <source>
        <dbReference type="SAM" id="MobiDB-lite"/>
    </source>
</evidence>
<dbReference type="InterPro" id="IPR034829">
    <property type="entry name" value="DnaD-like_sf"/>
</dbReference>
<evidence type="ECO:0000313" key="5">
    <source>
        <dbReference type="Proteomes" id="UP001595279"/>
    </source>
</evidence>
<organism evidence="4 5">
    <name type="scientific">Virgibacillus xinjiangensis</name>
    <dbReference type="NCBI Taxonomy" id="393090"/>
    <lineage>
        <taxon>Bacteria</taxon>
        <taxon>Bacillati</taxon>
        <taxon>Bacillota</taxon>
        <taxon>Bacilli</taxon>
        <taxon>Bacillales</taxon>
        <taxon>Bacillaceae</taxon>
        <taxon>Virgibacillus</taxon>
    </lineage>
</organism>
<dbReference type="InterPro" id="IPR006343">
    <property type="entry name" value="DnaB/C_C"/>
</dbReference>
<evidence type="ECO:0000259" key="3">
    <source>
        <dbReference type="Pfam" id="PF07261"/>
    </source>
</evidence>
<gene>
    <name evidence="4" type="ORF">ACFOGI_10610</name>
</gene>
<evidence type="ECO:0000256" key="1">
    <source>
        <dbReference type="ARBA" id="ARBA00093462"/>
    </source>
</evidence>
<comment type="similarity">
    <text evidence="1">Belongs to the DnaB/DnaD family.</text>
</comment>
<dbReference type="InterPro" id="IPR053162">
    <property type="entry name" value="DnaD"/>
</dbReference>
<feature type="region of interest" description="Disordered" evidence="2">
    <location>
        <begin position="123"/>
        <end position="174"/>
    </location>
</feature>
<dbReference type="PANTHER" id="PTHR37293:SF6">
    <property type="entry name" value="DNA REPLICATION PROTEIN DNAD"/>
    <property type="match status" value="1"/>
</dbReference>